<organism evidence="1 2">
    <name type="scientific">Panagrolaimus sp. PS1159</name>
    <dbReference type="NCBI Taxonomy" id="55785"/>
    <lineage>
        <taxon>Eukaryota</taxon>
        <taxon>Metazoa</taxon>
        <taxon>Ecdysozoa</taxon>
        <taxon>Nematoda</taxon>
        <taxon>Chromadorea</taxon>
        <taxon>Rhabditida</taxon>
        <taxon>Tylenchina</taxon>
        <taxon>Panagrolaimomorpha</taxon>
        <taxon>Panagrolaimoidea</taxon>
        <taxon>Panagrolaimidae</taxon>
        <taxon>Panagrolaimus</taxon>
    </lineage>
</organism>
<protein>
    <submittedName>
        <fullName evidence="2">DB domain-containing protein</fullName>
    </submittedName>
</protein>
<sequence length="545" mass="60552">MSPSTKFSSSFKLLCLIYFLTSLISTVSSYGEIQCNIGLKLYSVESGRAVCSTFAHYGCIESCEWNTTCTKTSHYTAFKGRRTYVTGMILTNNNFLLQCCSSLATIVQMNSKKQPVCVWTSWANSVEEGGSIRMDPPLSKSEYIRDILLERIEDTGKVKVKLEICKFLTQRTMCNREKMPVEDRHQYSLLLLRLYRTQIMLNSTGTLSQTAKEAIDAAGLRPASAAFSVVSHVDERREIGNILTGVAGGDISAEEKLEHIRTALQHMEPLSTATPLPSPQLNTAFWDNQSGVPKSHTQSPNLAPPGMTPPSSFNFDIIPSASEIPRRPINAGRRLATNATRESVTRYSGQVKDDPTQPLRHQLAIKRIGNNRHHDGEVRMRTSQPTFIRETEMTTVTEKAFTIPLKADYWKTKSFGIPKPSPSPASFAPAALPRQIRPAPVKELLACCQAQAPGCRQLCSKDVSKDEIKRALLTQQCPPLSMTSVISCFPQYYDTSSVGVCCSLSPNLPPQCQQLCQPNFKPSLTHLVCIDHISTIVECYRDLIR</sequence>
<proteinExistence type="predicted"/>
<dbReference type="WBParaSite" id="PS1159_v2.g19688.t1">
    <property type="protein sequence ID" value="PS1159_v2.g19688.t1"/>
    <property type="gene ID" value="PS1159_v2.g19688"/>
</dbReference>
<name>A0AC35FQ22_9BILA</name>
<dbReference type="Proteomes" id="UP000887580">
    <property type="component" value="Unplaced"/>
</dbReference>
<evidence type="ECO:0000313" key="2">
    <source>
        <dbReference type="WBParaSite" id="PS1159_v2.g19688.t1"/>
    </source>
</evidence>
<reference evidence="2" key="1">
    <citation type="submission" date="2022-11" db="UniProtKB">
        <authorList>
            <consortium name="WormBaseParasite"/>
        </authorList>
    </citation>
    <scope>IDENTIFICATION</scope>
</reference>
<accession>A0AC35FQ22</accession>
<evidence type="ECO:0000313" key="1">
    <source>
        <dbReference type="Proteomes" id="UP000887580"/>
    </source>
</evidence>